<dbReference type="PANTHER" id="PTHR44051">
    <property type="entry name" value="GLUTATHIONE S-TRANSFERASE-RELATED"/>
    <property type="match status" value="1"/>
</dbReference>
<reference evidence="3" key="3">
    <citation type="journal article" date="2021" name="Syst. Appl. Microbiol.">
        <title>Roseomonas hellenica sp. nov., isolated from roots of wild-growing Alkanna tinctoria.</title>
        <authorList>
            <person name="Rat A."/>
            <person name="Naranjo H.D."/>
            <person name="Lebbe L."/>
            <person name="Cnockaert M."/>
            <person name="Krigas N."/>
            <person name="Grigoriadou K."/>
            <person name="Maloupa E."/>
            <person name="Willems A."/>
        </authorList>
    </citation>
    <scope>NUCLEOTIDE SEQUENCE</scope>
    <source>
        <strain evidence="3">LMG 31161</strain>
    </source>
</reference>
<dbReference type="SUPFAM" id="SSF47616">
    <property type="entry name" value="GST C-terminal domain-like"/>
    <property type="match status" value="1"/>
</dbReference>
<dbReference type="Gene3D" id="3.40.30.10">
    <property type="entry name" value="Glutaredoxin"/>
    <property type="match status" value="1"/>
</dbReference>
<evidence type="ECO:0000313" key="4">
    <source>
        <dbReference type="EMBL" id="NKE17316.1"/>
    </source>
</evidence>
<dbReference type="SFLD" id="SFLDS00019">
    <property type="entry name" value="Glutathione_Transferase_(cytos"/>
    <property type="match status" value="1"/>
</dbReference>
<dbReference type="Proteomes" id="UP000746741">
    <property type="component" value="Unassembled WGS sequence"/>
</dbReference>
<keyword evidence="5" id="KW-1185">Reference proteome</keyword>
<dbReference type="SUPFAM" id="SSF52833">
    <property type="entry name" value="Thioredoxin-like"/>
    <property type="match status" value="1"/>
</dbReference>
<dbReference type="InterPro" id="IPR036282">
    <property type="entry name" value="Glutathione-S-Trfase_C_sf"/>
</dbReference>
<dbReference type="PROSITE" id="PS50404">
    <property type="entry name" value="GST_NTER"/>
    <property type="match status" value="1"/>
</dbReference>
<dbReference type="PROSITE" id="PS50405">
    <property type="entry name" value="GST_CTER"/>
    <property type="match status" value="1"/>
</dbReference>
<dbReference type="EMBL" id="JAAVUP010000002">
    <property type="protein sequence ID" value="NKE17316.1"/>
    <property type="molecule type" value="Genomic_DNA"/>
</dbReference>
<organism evidence="3 6">
    <name type="scientific">Neoroseomonas oryzicola</name>
    <dbReference type="NCBI Taxonomy" id="535904"/>
    <lineage>
        <taxon>Bacteria</taxon>
        <taxon>Pseudomonadati</taxon>
        <taxon>Pseudomonadota</taxon>
        <taxon>Alphaproteobacteria</taxon>
        <taxon>Acetobacterales</taxon>
        <taxon>Acetobacteraceae</taxon>
        <taxon>Neoroseomonas</taxon>
    </lineage>
</organism>
<dbReference type="Proteomes" id="UP001138708">
    <property type="component" value="Unassembled WGS sequence"/>
</dbReference>
<gene>
    <name evidence="4" type="ORF">GWK15_10210</name>
    <name evidence="3" type="ORF">GXW75_20950</name>
</gene>
<dbReference type="InterPro" id="IPR036249">
    <property type="entry name" value="Thioredoxin-like_sf"/>
</dbReference>
<feature type="domain" description="GST C-terminal" evidence="2">
    <location>
        <begin position="88"/>
        <end position="215"/>
    </location>
</feature>
<reference evidence="3" key="1">
    <citation type="submission" date="2020-01" db="EMBL/GenBank/DDBJ databases">
        <authorList>
            <person name="Rat A."/>
        </authorList>
    </citation>
    <scope>NUCLEOTIDE SEQUENCE</scope>
    <source>
        <strain evidence="3">LMG 31161</strain>
    </source>
</reference>
<dbReference type="InterPro" id="IPR010987">
    <property type="entry name" value="Glutathione-S-Trfase_C-like"/>
</dbReference>
<feature type="domain" description="GST N-terminal" evidence="1">
    <location>
        <begin position="1"/>
        <end position="82"/>
    </location>
</feature>
<protein>
    <submittedName>
        <fullName evidence="3">Glutathione S-transferase family protein</fullName>
    </submittedName>
</protein>
<evidence type="ECO:0000313" key="6">
    <source>
        <dbReference type="Proteomes" id="UP001138708"/>
    </source>
</evidence>
<evidence type="ECO:0000313" key="5">
    <source>
        <dbReference type="Proteomes" id="UP000746741"/>
    </source>
</evidence>
<dbReference type="InterPro" id="IPR040079">
    <property type="entry name" value="Glutathione_S-Trfase"/>
</dbReference>
<dbReference type="AlphaFoldDB" id="A0A9X9WN26"/>
<evidence type="ECO:0000259" key="1">
    <source>
        <dbReference type="PROSITE" id="PS50404"/>
    </source>
</evidence>
<sequence length="216" mass="23177">MTYVLYGDRGSGSAPVEMALAEIGAPVELRAVPLATDAQLAAEYRRINPMGRIPTLLLPDGTVVTETIAILITLADRHPEAGLLPPPAESARAVALRWMVLAGAEGYPHVTRWDYPARFSPDPSHAEAIRDRAQAMYRDLWSLVEAEAGLTGDPAAPYLLGARFTVADAYIAVLSRWLKGADWLPGACPKIAALGRAVAARPAIAPVWARHFRPPG</sequence>
<dbReference type="Pfam" id="PF13409">
    <property type="entry name" value="GST_N_2"/>
    <property type="match status" value="1"/>
</dbReference>
<evidence type="ECO:0000313" key="3">
    <source>
        <dbReference type="EMBL" id="MBR0661736.1"/>
    </source>
</evidence>
<dbReference type="InterPro" id="IPR004045">
    <property type="entry name" value="Glutathione_S-Trfase_N"/>
</dbReference>
<accession>A0A9X9WN26</accession>
<dbReference type="Gene3D" id="1.20.1050.10">
    <property type="match status" value="1"/>
</dbReference>
<dbReference type="PANTHER" id="PTHR44051:SF8">
    <property type="entry name" value="GLUTATHIONE S-TRANSFERASE GSTA"/>
    <property type="match status" value="1"/>
</dbReference>
<dbReference type="EMBL" id="JAAEDK010000063">
    <property type="protein sequence ID" value="MBR0661736.1"/>
    <property type="molecule type" value="Genomic_DNA"/>
</dbReference>
<evidence type="ECO:0000259" key="2">
    <source>
        <dbReference type="PROSITE" id="PS50405"/>
    </source>
</evidence>
<reference evidence="4 5" key="2">
    <citation type="submission" date="2020-02" db="EMBL/GenBank/DDBJ databases">
        <authorList>
            <person name="Sun Q."/>
            <person name="Inoue M."/>
        </authorList>
    </citation>
    <scope>NUCLEOTIDE SEQUENCE [LARGE SCALE GENOMIC DNA]</scope>
    <source>
        <strain evidence="4 5">KCTC 22478</strain>
    </source>
</reference>
<proteinExistence type="predicted"/>
<comment type="caution">
    <text evidence="3">The sequence shown here is derived from an EMBL/GenBank/DDBJ whole genome shotgun (WGS) entry which is preliminary data.</text>
</comment>
<dbReference type="RefSeq" id="WP_168041177.1">
    <property type="nucleotide sequence ID" value="NZ_JAAEDK010000063.1"/>
</dbReference>
<dbReference type="CDD" id="cd03057">
    <property type="entry name" value="GST_N_Beta"/>
    <property type="match status" value="1"/>
</dbReference>
<name>A0A9X9WN26_9PROT</name>